<feature type="region of interest" description="Disordered" evidence="1">
    <location>
        <begin position="1125"/>
        <end position="1234"/>
    </location>
</feature>
<feature type="compositionally biased region" description="Basic and acidic residues" evidence="1">
    <location>
        <begin position="1153"/>
        <end position="1167"/>
    </location>
</feature>
<feature type="region of interest" description="Disordered" evidence="1">
    <location>
        <begin position="351"/>
        <end position="392"/>
    </location>
</feature>
<feature type="compositionally biased region" description="Polar residues" evidence="1">
    <location>
        <begin position="885"/>
        <end position="900"/>
    </location>
</feature>
<proteinExistence type="predicted"/>
<feature type="compositionally biased region" description="Basic and acidic residues" evidence="1">
    <location>
        <begin position="1032"/>
        <end position="1041"/>
    </location>
</feature>
<feature type="region of interest" description="Disordered" evidence="1">
    <location>
        <begin position="1011"/>
        <end position="1042"/>
    </location>
</feature>
<reference evidence="2" key="1">
    <citation type="submission" date="2023-04" db="EMBL/GenBank/DDBJ databases">
        <title>Candida boidinii NBRC 10035.</title>
        <authorList>
            <person name="Ichikawa N."/>
            <person name="Sato H."/>
            <person name="Tonouchi N."/>
        </authorList>
    </citation>
    <scope>NUCLEOTIDE SEQUENCE</scope>
    <source>
        <strain evidence="2">NBRC 10035</strain>
    </source>
</reference>
<feature type="region of interest" description="Disordered" evidence="1">
    <location>
        <begin position="658"/>
        <end position="703"/>
    </location>
</feature>
<comment type="caution">
    <text evidence="2">The sequence shown here is derived from an EMBL/GenBank/DDBJ whole genome shotgun (WGS) entry which is preliminary data.</text>
</comment>
<feature type="compositionally biased region" description="Basic and acidic residues" evidence="1">
    <location>
        <begin position="374"/>
        <end position="387"/>
    </location>
</feature>
<dbReference type="EMBL" id="BSXN01001376">
    <property type="protein sequence ID" value="GME72839.1"/>
    <property type="molecule type" value="Genomic_DNA"/>
</dbReference>
<feature type="compositionally biased region" description="Basic and acidic residues" evidence="1">
    <location>
        <begin position="675"/>
        <end position="684"/>
    </location>
</feature>
<feature type="compositionally biased region" description="Pro residues" evidence="1">
    <location>
        <begin position="1"/>
        <end position="11"/>
    </location>
</feature>
<feature type="compositionally biased region" description="Acidic residues" evidence="1">
    <location>
        <begin position="492"/>
        <end position="502"/>
    </location>
</feature>
<feature type="region of interest" description="Disordered" evidence="1">
    <location>
        <begin position="294"/>
        <end position="318"/>
    </location>
</feature>
<feature type="compositionally biased region" description="Acidic residues" evidence="1">
    <location>
        <begin position="594"/>
        <end position="618"/>
    </location>
</feature>
<feature type="compositionally biased region" description="Polar residues" evidence="1">
    <location>
        <begin position="519"/>
        <end position="535"/>
    </location>
</feature>
<gene>
    <name evidence="2" type="ORF">Cboi02_000378200</name>
</gene>
<evidence type="ECO:0000256" key="1">
    <source>
        <dbReference type="SAM" id="MobiDB-lite"/>
    </source>
</evidence>
<accession>A0A9W6T326</accession>
<organism evidence="2 3">
    <name type="scientific">Candida boidinii</name>
    <name type="common">Yeast</name>
    <dbReference type="NCBI Taxonomy" id="5477"/>
    <lineage>
        <taxon>Eukaryota</taxon>
        <taxon>Fungi</taxon>
        <taxon>Dikarya</taxon>
        <taxon>Ascomycota</taxon>
        <taxon>Saccharomycotina</taxon>
        <taxon>Pichiomycetes</taxon>
        <taxon>Pichiales</taxon>
        <taxon>Pichiaceae</taxon>
        <taxon>Ogataea</taxon>
        <taxon>Ogataea/Candida clade</taxon>
    </lineage>
</organism>
<feature type="region of interest" description="Disordered" evidence="1">
    <location>
        <begin position="1"/>
        <end position="67"/>
    </location>
</feature>
<evidence type="ECO:0000313" key="2">
    <source>
        <dbReference type="EMBL" id="GME72839.1"/>
    </source>
</evidence>
<feature type="compositionally biased region" description="Low complexity" evidence="1">
    <location>
        <begin position="360"/>
        <end position="373"/>
    </location>
</feature>
<feature type="region of interest" description="Disordered" evidence="1">
    <location>
        <begin position="594"/>
        <end position="640"/>
    </location>
</feature>
<feature type="compositionally biased region" description="Polar residues" evidence="1">
    <location>
        <begin position="57"/>
        <end position="67"/>
    </location>
</feature>
<feature type="compositionally biased region" description="Acidic residues" evidence="1">
    <location>
        <begin position="685"/>
        <end position="700"/>
    </location>
</feature>
<feature type="compositionally biased region" description="Low complexity" evidence="1">
    <location>
        <begin position="978"/>
        <end position="998"/>
    </location>
</feature>
<sequence length="1234" mass="135333">MTPPASSPEPSNPNIYKPLNRPSLNLKSRRKPPPMASQQQPLPEEPQQPDSLPEESTNNTKTPNKIVNNSDLNISLLNNIDTEISALTNLKNESGISVTTSNYSAATPTDETSHYSPLGITPREFVIPNNQNPETPNKSIPIIDKNRFPLKKQPYQQAINTNILKTDITPEKTSAVTTKSIYSTQSGISSSSINKKNSSLINSTPSNNLHKLLDTDKLQNNTESAITKLSSNNPFLDSRFLDDDDDDDDVNEDGYEYVDKDLENVDGNKDKSIKITKPTQFSEIVNVFGIAPNKVRSSSNHNSSSTVNKSSISGSTSIGTADEEYFDVEDTTPVLAHAELAVSNHHYANSPISPTKPAMNTSSINSLNNITNNRESENSKKEEKELEFGDGLGNRNDYIRYIGALGTDENDRNNDNKDKKDEIVVGEDTVVAPYVSQTIVNHKDSDSQDYMTTNQAGNDKVNNHRSELEENDFVDLQPRMKDLTITNKSDSSDNDDVDEEEATVIPHPTERKPYDQNDDNSGNHWTPTEDVTVNKTRMKLDEDELVDVDSTGLHKATEEAEYAHRIPIEQDDEYYSDEGLNDIMHERLEIHGLDDDDDVEDGIAFNDSEDDNGNESDDSSLSVDINLGRSKQGTASPVYDFTNRSTVKNIDLSDISISQRGNQQQAQTNNNIVDLNHKDNKYNDDENDDEDDADDEDDNEGLNFTVAKSPFFNYSPSNSVSPAKRKMVIVNSGPEDDFDDDDDDDEYAGSNKFQARAYNVNSIDEHVNDIDESAPASLTGSTSVENVNKQFLRKLSIGGYQDTRSGLMPSPITASGIGIIGISNSPVSKEVLNDSYKTTTSSQDIIDSYYPEHHSEDDSAHEFTEGEPEDNNNNSSRDSNERSLQAGSSDPIITNTGKINNHSNASLEAFPQHSNAPFPYDRRETPTVIPLHSEHAKAASHANKNRRPPPDFASTGRPARSVSTSTAQPDLFNQPGRSISGGTAAGAGTTSNAAASSSGATGLAAKTLNNEEANDNQSHTATPPDTNLDGGNENKAEEQQEVKLPLGKGKVCLYVERTRKKAGTSYTEIAPKYLPIGIRASSTKGHLKTISRQSTNLSVSMSNAAIKHNNIKPRLLASEIDDDELPDSKLSHLSTTKTTSETRSEELLSVAEQLRRLQERDQPKTSEDTLSNLSPKQDSKLSGADLSFTPPALGNDRLARYSSVRSARGVRPGDNRNFKLFVANPDTSSSDEGN</sequence>
<protein>
    <submittedName>
        <fullName evidence="2">Unnamed protein product</fullName>
    </submittedName>
</protein>
<feature type="compositionally biased region" description="Basic and acidic residues" evidence="1">
    <location>
        <begin position="851"/>
        <end position="864"/>
    </location>
</feature>
<dbReference type="Proteomes" id="UP001165120">
    <property type="component" value="Unassembled WGS sequence"/>
</dbReference>
<dbReference type="AlphaFoldDB" id="A0A9W6T326"/>
<feature type="compositionally biased region" description="Polar residues" evidence="1">
    <location>
        <begin position="1225"/>
        <end position="1234"/>
    </location>
</feature>
<feature type="region of interest" description="Disordered" evidence="1">
    <location>
        <begin position="484"/>
        <end position="535"/>
    </location>
</feature>
<feature type="region of interest" description="Disordered" evidence="1">
    <location>
        <begin position="851"/>
        <end position="900"/>
    </location>
</feature>
<feature type="compositionally biased region" description="Polar residues" evidence="1">
    <location>
        <begin position="658"/>
        <end position="673"/>
    </location>
</feature>
<feature type="region of interest" description="Disordered" evidence="1">
    <location>
        <begin position="934"/>
        <end position="998"/>
    </location>
</feature>
<name>A0A9W6T326_CANBO</name>
<feature type="compositionally biased region" description="Polar residues" evidence="1">
    <location>
        <begin position="1011"/>
        <end position="1025"/>
    </location>
</feature>
<keyword evidence="3" id="KW-1185">Reference proteome</keyword>
<evidence type="ECO:0000313" key="3">
    <source>
        <dbReference type="Proteomes" id="UP001165120"/>
    </source>
</evidence>